<dbReference type="InterPro" id="IPR050177">
    <property type="entry name" value="Lipid_A_modif_metabolic_enz"/>
</dbReference>
<feature type="domain" description="Thioester reductase (TE)" evidence="1">
    <location>
        <begin position="5"/>
        <end position="208"/>
    </location>
</feature>
<dbReference type="Pfam" id="PF07993">
    <property type="entry name" value="NAD_binding_4"/>
    <property type="match status" value="1"/>
</dbReference>
<comment type="caution">
    <text evidence="2">The sequence shown here is derived from an EMBL/GenBank/DDBJ whole genome shotgun (WGS) entry which is preliminary data.</text>
</comment>
<dbReference type="InterPro" id="IPR013120">
    <property type="entry name" value="FAR_NAD-bd"/>
</dbReference>
<dbReference type="PANTHER" id="PTHR43245">
    <property type="entry name" value="BIFUNCTIONAL POLYMYXIN RESISTANCE PROTEIN ARNA"/>
    <property type="match status" value="1"/>
</dbReference>
<proteinExistence type="predicted"/>
<gene>
    <name evidence="2" type="ORF">GCM10010446_61330</name>
</gene>
<dbReference type="SUPFAM" id="SSF51735">
    <property type="entry name" value="NAD(P)-binding Rossmann-fold domains"/>
    <property type="match status" value="1"/>
</dbReference>
<dbReference type="InterPro" id="IPR036291">
    <property type="entry name" value="NAD(P)-bd_dom_sf"/>
</dbReference>
<dbReference type="RefSeq" id="WP_344499631.1">
    <property type="nucleotide sequence ID" value="NZ_BAAAUD010000060.1"/>
</dbReference>
<name>A0ABP6K6C5_9ACTN</name>
<organism evidence="2 3">
    <name type="scientific">Streptomyces enissocaesilis</name>
    <dbReference type="NCBI Taxonomy" id="332589"/>
    <lineage>
        <taxon>Bacteria</taxon>
        <taxon>Bacillati</taxon>
        <taxon>Actinomycetota</taxon>
        <taxon>Actinomycetes</taxon>
        <taxon>Kitasatosporales</taxon>
        <taxon>Streptomycetaceae</taxon>
        <taxon>Streptomyces</taxon>
        <taxon>Streptomyces rochei group</taxon>
    </lineage>
</organism>
<keyword evidence="3" id="KW-1185">Reference proteome</keyword>
<protein>
    <submittedName>
        <fullName evidence="2">SDR family oxidoreductase</fullName>
    </submittedName>
</protein>
<dbReference type="Proteomes" id="UP001500403">
    <property type="component" value="Unassembled WGS sequence"/>
</dbReference>
<dbReference type="EMBL" id="BAAAUD010000060">
    <property type="protein sequence ID" value="GAA2967299.1"/>
    <property type="molecule type" value="Genomic_DNA"/>
</dbReference>
<evidence type="ECO:0000259" key="1">
    <source>
        <dbReference type="Pfam" id="PF07993"/>
    </source>
</evidence>
<reference evidence="3" key="1">
    <citation type="journal article" date="2019" name="Int. J. Syst. Evol. Microbiol.">
        <title>The Global Catalogue of Microorganisms (GCM) 10K type strain sequencing project: providing services to taxonomists for standard genome sequencing and annotation.</title>
        <authorList>
            <consortium name="The Broad Institute Genomics Platform"/>
            <consortium name="The Broad Institute Genome Sequencing Center for Infectious Disease"/>
            <person name="Wu L."/>
            <person name="Ma J."/>
        </authorList>
    </citation>
    <scope>NUCLEOTIDE SEQUENCE [LARGE SCALE GENOMIC DNA]</scope>
    <source>
        <strain evidence="3">JCM 9088</strain>
    </source>
</reference>
<evidence type="ECO:0000313" key="2">
    <source>
        <dbReference type="EMBL" id="GAA2967299.1"/>
    </source>
</evidence>
<accession>A0ABP6K6C5</accession>
<evidence type="ECO:0000313" key="3">
    <source>
        <dbReference type="Proteomes" id="UP001500403"/>
    </source>
</evidence>
<dbReference type="Gene3D" id="3.40.50.720">
    <property type="entry name" value="NAD(P)-binding Rossmann-like Domain"/>
    <property type="match status" value="1"/>
</dbReference>
<sequence length="383" mass="41243">MEIAVTGATGFVGSHLSARLLAGGNRIITLVRDPPARAMGRLARALHATGAPREVLTSLPQTVLPVQVCLDRPRLGLEGAAFKRLADRLGTIWHCAGLVGLDTDPSQLQRANVQGTRQVLALAAAGVHRPHVVHVSTAYVAGARRHGLVGEDDLDASHGFLTAYEESKYRAEKAVHEWVLEAADRRVTILRPSVLVTDRPLPPRAPRHPHAVLGARLNLTARRGAAFGRRFGLHPIGDGHHTLRMPGHVDAALNILPIEYATDAMVRLVRPQDAGVRTFHVVHPTNTPVATLMDAMHEMVPWLHLHLTEQRFDPSPAELYVETLSAGVSRYGGLRRRYARGALDAADDHHGIAPPAPLSGDYLLATLRGGLTSARAVPAATSP</sequence>